<dbReference type="SUPFAM" id="SSF161098">
    <property type="entry name" value="MetI-like"/>
    <property type="match status" value="2"/>
</dbReference>
<comment type="similarity">
    <text evidence="8">Belongs to the binding-protein-dependent transport system permease family.</text>
</comment>
<comment type="caution">
    <text evidence="10">The sequence shown here is derived from an EMBL/GenBank/DDBJ whole genome shotgun (WGS) entry which is preliminary data.</text>
</comment>
<reference evidence="10 11" key="1">
    <citation type="submission" date="2017-12" db="EMBL/GenBank/DDBJ databases">
        <title>The draft genome sequence of Brumimicrobium saltpan LHR20.</title>
        <authorList>
            <person name="Do Z.-J."/>
            <person name="Luo H.-R."/>
        </authorList>
    </citation>
    <scope>NUCLEOTIDE SEQUENCE [LARGE SCALE GENOMIC DNA]</scope>
    <source>
        <strain evidence="10 11">LHR20</strain>
    </source>
</reference>
<feature type="transmembrane region" description="Helical" evidence="8">
    <location>
        <begin position="421"/>
        <end position="443"/>
    </location>
</feature>
<evidence type="ECO:0000256" key="3">
    <source>
        <dbReference type="ARBA" id="ARBA00022475"/>
    </source>
</evidence>
<protein>
    <submittedName>
        <fullName evidence="10">ABC transporter permease</fullName>
    </submittedName>
</protein>
<feature type="transmembrane region" description="Helical" evidence="8">
    <location>
        <begin position="479"/>
        <end position="496"/>
    </location>
</feature>
<dbReference type="InterPro" id="IPR035906">
    <property type="entry name" value="MetI-like_sf"/>
</dbReference>
<keyword evidence="4" id="KW-0997">Cell inner membrane</keyword>
<evidence type="ECO:0000256" key="1">
    <source>
        <dbReference type="ARBA" id="ARBA00004429"/>
    </source>
</evidence>
<dbReference type="CDD" id="cd06261">
    <property type="entry name" value="TM_PBP2"/>
    <property type="match status" value="2"/>
</dbReference>
<dbReference type="PANTHER" id="PTHR43357">
    <property type="entry name" value="INNER MEMBRANE ABC TRANSPORTER PERMEASE PROTEIN YDCV"/>
    <property type="match status" value="1"/>
</dbReference>
<keyword evidence="5 8" id="KW-0812">Transmembrane</keyword>
<feature type="transmembrane region" description="Helical" evidence="8">
    <location>
        <begin position="301"/>
        <end position="326"/>
    </location>
</feature>
<dbReference type="PROSITE" id="PS50928">
    <property type="entry name" value="ABC_TM1"/>
    <property type="match status" value="2"/>
</dbReference>
<feature type="domain" description="ABC transmembrane type-1" evidence="9">
    <location>
        <begin position="69"/>
        <end position="271"/>
    </location>
</feature>
<evidence type="ECO:0000313" key="11">
    <source>
        <dbReference type="Proteomes" id="UP000236654"/>
    </source>
</evidence>
<keyword evidence="6 8" id="KW-1133">Transmembrane helix</keyword>
<dbReference type="InterPro" id="IPR000515">
    <property type="entry name" value="MetI-like"/>
</dbReference>
<feature type="domain" description="ABC transmembrane type-1" evidence="9">
    <location>
        <begin position="342"/>
        <end position="546"/>
    </location>
</feature>
<keyword evidence="11" id="KW-1185">Reference proteome</keyword>
<dbReference type="OrthoDB" id="9776648at2"/>
<sequence>MKQAGNKNTVFSLKSRLKRFKRDNNRWSALTLAIVVFLALPILFIGVELFAGPGETWSHIVEYLLPDYIWNSFFLIVFCSLLVLVFGVSSAWLVSRFDFPMRKALEWLLILPLAIPSYIVGYAYAGIFDYGGSLALLMEAVNLDFVRIDIMNRAGLAFVLSISLFPYVYVSARAFFLNQANNLLEASNMLGVGERKTFFKLMLPLARPAIVAGLVLVLMEVLNDYGAAKYYGVNTFTTGIFRSWFSLEEPETAVYLSALLIVIIFSLILIEKWQVRKVKFSSAKTNNQQIQRKVPKKSQKWLIFAVVFIPVLLGFVLPILQLIYWAFLTASKVFNMDFLWVSLQSFGISIVSALITVFFALLLIYFSKWSALRLIKNVARVGVLGYAIPGAVIAIGIMIPTLALDKWLIKVLGNMGIETGLIINGTLIALFYAYAVRFLAVAYNPIESTALKVDNSIPDSSKVLGVGNLKTFFKIEFPLIKTGIFSAVILVFIDVMKELPLTLILKPYHIDTLAVRAYEYASDEMVMEAAIPSLFIIFTAMIPVIFLNKLLIKK</sequence>
<dbReference type="GO" id="GO:0005886">
    <property type="term" value="C:plasma membrane"/>
    <property type="evidence" value="ECO:0007669"/>
    <property type="project" value="UniProtKB-SubCell"/>
</dbReference>
<feature type="transmembrane region" description="Helical" evidence="8">
    <location>
        <begin position="529"/>
        <end position="552"/>
    </location>
</feature>
<evidence type="ECO:0000256" key="7">
    <source>
        <dbReference type="ARBA" id="ARBA00023136"/>
    </source>
</evidence>
<evidence type="ECO:0000259" key="9">
    <source>
        <dbReference type="PROSITE" id="PS50928"/>
    </source>
</evidence>
<dbReference type="Pfam" id="PF00528">
    <property type="entry name" value="BPD_transp_1"/>
    <property type="match status" value="2"/>
</dbReference>
<keyword evidence="7 8" id="KW-0472">Membrane</keyword>
<feature type="transmembrane region" description="Helical" evidence="8">
    <location>
        <begin position="154"/>
        <end position="176"/>
    </location>
</feature>
<feature type="transmembrane region" description="Helical" evidence="8">
    <location>
        <begin position="197"/>
        <end position="219"/>
    </location>
</feature>
<organism evidence="10 11">
    <name type="scientific">Brumimicrobium salinarum</name>
    <dbReference type="NCBI Taxonomy" id="2058658"/>
    <lineage>
        <taxon>Bacteria</taxon>
        <taxon>Pseudomonadati</taxon>
        <taxon>Bacteroidota</taxon>
        <taxon>Flavobacteriia</taxon>
        <taxon>Flavobacteriales</taxon>
        <taxon>Crocinitomicaceae</taxon>
        <taxon>Brumimicrobium</taxon>
    </lineage>
</organism>
<dbReference type="Gene3D" id="1.10.3720.10">
    <property type="entry name" value="MetI-like"/>
    <property type="match status" value="2"/>
</dbReference>
<evidence type="ECO:0000256" key="8">
    <source>
        <dbReference type="RuleBase" id="RU363032"/>
    </source>
</evidence>
<keyword evidence="2 8" id="KW-0813">Transport</keyword>
<accession>A0A2I0R2R9</accession>
<feature type="transmembrane region" description="Helical" evidence="8">
    <location>
        <begin position="107"/>
        <end position="128"/>
    </location>
</feature>
<dbReference type="PANTHER" id="PTHR43357:SF3">
    <property type="entry name" value="FE(3+)-TRANSPORT SYSTEM PERMEASE PROTEIN FBPB 2"/>
    <property type="match status" value="1"/>
</dbReference>
<evidence type="ECO:0000256" key="4">
    <source>
        <dbReference type="ARBA" id="ARBA00022519"/>
    </source>
</evidence>
<dbReference type="AlphaFoldDB" id="A0A2I0R2R9"/>
<feature type="transmembrane region" description="Helical" evidence="8">
    <location>
        <begin position="252"/>
        <end position="270"/>
    </location>
</feature>
<feature type="transmembrane region" description="Helical" evidence="8">
    <location>
        <begin position="72"/>
        <end position="95"/>
    </location>
</feature>
<feature type="transmembrane region" description="Helical" evidence="8">
    <location>
        <begin position="346"/>
        <end position="366"/>
    </location>
</feature>
<evidence type="ECO:0000256" key="2">
    <source>
        <dbReference type="ARBA" id="ARBA00022448"/>
    </source>
</evidence>
<keyword evidence="3" id="KW-1003">Cell membrane</keyword>
<evidence type="ECO:0000256" key="6">
    <source>
        <dbReference type="ARBA" id="ARBA00022989"/>
    </source>
</evidence>
<feature type="transmembrane region" description="Helical" evidence="8">
    <location>
        <begin position="378"/>
        <end position="401"/>
    </location>
</feature>
<gene>
    <name evidence="10" type="ORF">CW751_06700</name>
</gene>
<feature type="transmembrane region" description="Helical" evidence="8">
    <location>
        <begin position="27"/>
        <end position="52"/>
    </location>
</feature>
<dbReference type="RefSeq" id="WP_101334237.1">
    <property type="nucleotide sequence ID" value="NZ_PJNI01000007.1"/>
</dbReference>
<name>A0A2I0R2R9_9FLAO</name>
<dbReference type="EMBL" id="PJNI01000007">
    <property type="protein sequence ID" value="PKR80855.1"/>
    <property type="molecule type" value="Genomic_DNA"/>
</dbReference>
<dbReference type="Proteomes" id="UP000236654">
    <property type="component" value="Unassembled WGS sequence"/>
</dbReference>
<evidence type="ECO:0000313" key="10">
    <source>
        <dbReference type="EMBL" id="PKR80855.1"/>
    </source>
</evidence>
<comment type="subcellular location">
    <subcellularLocation>
        <location evidence="1">Cell inner membrane</location>
        <topology evidence="1">Multi-pass membrane protein</topology>
    </subcellularLocation>
    <subcellularLocation>
        <location evidence="8">Cell membrane</location>
        <topology evidence="8">Multi-pass membrane protein</topology>
    </subcellularLocation>
</comment>
<dbReference type="GO" id="GO:0055085">
    <property type="term" value="P:transmembrane transport"/>
    <property type="evidence" value="ECO:0007669"/>
    <property type="project" value="InterPro"/>
</dbReference>
<proteinExistence type="inferred from homology"/>
<evidence type="ECO:0000256" key="5">
    <source>
        <dbReference type="ARBA" id="ARBA00022692"/>
    </source>
</evidence>